<evidence type="ECO:0000256" key="6">
    <source>
        <dbReference type="ARBA" id="ARBA00022746"/>
    </source>
</evidence>
<keyword evidence="7" id="KW-1133">Transmembrane helix</keyword>
<dbReference type="Proteomes" id="UP000291949">
    <property type="component" value="Unassembled WGS sequence"/>
</dbReference>
<keyword evidence="2" id="KW-1003">Cell membrane</keyword>
<protein>
    <recommendedName>
        <fullName evidence="12">Glycosyl-4,4'-diaponeurosporenoate acyltransferase</fullName>
    </recommendedName>
</protein>
<evidence type="ECO:0000256" key="9">
    <source>
        <dbReference type="ARBA" id="ARBA00023315"/>
    </source>
</evidence>
<evidence type="ECO:0000256" key="12">
    <source>
        <dbReference type="ARBA" id="ARBA00023667"/>
    </source>
</evidence>
<proteinExistence type="inferred from homology"/>
<dbReference type="GO" id="GO:0005886">
    <property type="term" value="C:plasma membrane"/>
    <property type="evidence" value="ECO:0007669"/>
    <property type="project" value="UniProtKB-SubCell"/>
</dbReference>
<keyword evidence="3 16" id="KW-0808">Transferase</keyword>
<reference evidence="16 17" key="1">
    <citation type="journal article" date="2019" name="Sci. Transl. Med.">
        <title>Quorum sensing between bacterial species on the skin protects against epidermal injury in atopic dermatitis.</title>
        <authorList>
            <person name="Williams M.R."/>
        </authorList>
    </citation>
    <scope>NUCLEOTIDE SEQUENCE [LARGE SCALE GENOMIC DNA]</scope>
    <source>
        <strain evidence="16 17">H8</strain>
    </source>
</reference>
<evidence type="ECO:0000256" key="8">
    <source>
        <dbReference type="ARBA" id="ARBA00023136"/>
    </source>
</evidence>
<keyword evidence="9 16" id="KW-0012">Acyltransferase</keyword>
<evidence type="ECO:0000313" key="17">
    <source>
        <dbReference type="Proteomes" id="UP000291949"/>
    </source>
</evidence>
<keyword evidence="4" id="KW-0812">Transmembrane</keyword>
<dbReference type="EMBL" id="SCHC01000002">
    <property type="protein sequence ID" value="TBW76799.1"/>
    <property type="molecule type" value="Genomic_DNA"/>
</dbReference>
<comment type="caution">
    <text evidence="16">The sequence shown here is derived from an EMBL/GenBank/DDBJ whole genome shotgun (WGS) entry which is preliminary data.</text>
</comment>
<evidence type="ECO:0000313" key="15">
    <source>
        <dbReference type="EMBL" id="NMK97984.1"/>
    </source>
</evidence>
<keyword evidence="5" id="KW-0732">Signal</keyword>
<evidence type="ECO:0000313" key="19">
    <source>
        <dbReference type="Proteomes" id="UP000550736"/>
    </source>
</evidence>
<comment type="similarity">
    <text evidence="11">Belongs to the acyltransferase CrtO family.</text>
</comment>
<comment type="subcellular location">
    <subcellularLocation>
        <location evidence="1">Cell membrane</location>
        <topology evidence="1">Single-pass membrane protein</topology>
    </subcellularLocation>
</comment>
<keyword evidence="8" id="KW-0472">Membrane</keyword>
<evidence type="ECO:0000256" key="1">
    <source>
        <dbReference type="ARBA" id="ARBA00004162"/>
    </source>
</evidence>
<evidence type="ECO:0000256" key="10">
    <source>
        <dbReference type="ARBA" id="ARBA00023588"/>
    </source>
</evidence>
<evidence type="ECO:0000256" key="3">
    <source>
        <dbReference type="ARBA" id="ARBA00022679"/>
    </source>
</evidence>
<dbReference type="RefSeq" id="WP_030058722.1">
    <property type="nucleotide sequence ID" value="NZ_AP014956.1"/>
</dbReference>
<comment type="pathway">
    <text evidence="10">Carotenoid biosynthesis; staphyloxanthin biosynthesis; staphyloxanthin from farnesyl diphosphate: step 5/5.</text>
</comment>
<dbReference type="Proteomes" id="UP000550736">
    <property type="component" value="Unassembled WGS sequence"/>
</dbReference>
<dbReference type="Proteomes" id="UP000538955">
    <property type="component" value="Unassembled WGS sequence"/>
</dbReference>
<dbReference type="GO" id="GO:0016746">
    <property type="term" value="F:acyltransferase activity"/>
    <property type="evidence" value="ECO:0007669"/>
    <property type="project" value="UniProtKB-KW"/>
</dbReference>
<name>A0A7Z8E310_STACP</name>
<dbReference type="Pfam" id="PF18927">
    <property type="entry name" value="CrtO"/>
    <property type="match status" value="1"/>
</dbReference>
<dbReference type="EMBL" id="JABBMI010000069">
    <property type="protein sequence ID" value="NMK54859.1"/>
    <property type="molecule type" value="Genomic_DNA"/>
</dbReference>
<evidence type="ECO:0000256" key="7">
    <source>
        <dbReference type="ARBA" id="ARBA00022989"/>
    </source>
</evidence>
<dbReference type="EMBL" id="JABBLX010000023">
    <property type="protein sequence ID" value="NMK97984.1"/>
    <property type="molecule type" value="Genomic_DNA"/>
</dbReference>
<organism evidence="16 17">
    <name type="scientific">Staphylococcus capitis</name>
    <dbReference type="NCBI Taxonomy" id="29388"/>
    <lineage>
        <taxon>Bacteria</taxon>
        <taxon>Bacillati</taxon>
        <taxon>Bacillota</taxon>
        <taxon>Bacilli</taxon>
        <taxon>Bacillales</taxon>
        <taxon>Staphylococcaceae</taxon>
        <taxon>Staphylococcus</taxon>
    </lineage>
</organism>
<keyword evidence="6" id="KW-0125">Carotenoid biosynthesis</keyword>
<reference evidence="18 19" key="2">
    <citation type="submission" date="2020-04" db="EMBL/GenBank/DDBJ databases">
        <title>The Epidemiology and Molecular Characteristics of Linezolid-Resistant Staphylococcus capitis in Huashan Hospital, Shanghai.</title>
        <authorList>
            <person name="Ding L."/>
            <person name="Li P."/>
            <person name="Yang Y."/>
            <person name="Lin D."/>
            <person name="Xu X."/>
        </authorList>
    </citation>
    <scope>NUCLEOTIDE SEQUENCE [LARGE SCALE GENOMIC DNA]</scope>
    <source>
        <strain evidence="15 19">12-86</strain>
        <strain evidence="14 18">17-84</strain>
    </source>
</reference>
<dbReference type="InterPro" id="IPR044021">
    <property type="entry name" value="CrtO"/>
</dbReference>
<evidence type="ECO:0000256" key="11">
    <source>
        <dbReference type="ARBA" id="ARBA00023603"/>
    </source>
</evidence>
<evidence type="ECO:0000256" key="13">
    <source>
        <dbReference type="ARBA" id="ARBA00025324"/>
    </source>
</evidence>
<sequence length="161" mass="19391">MKAIKSITRLIILHSLFWFVVQMSIAHLGTRIPKSFFEKYSCLFRSFQWEENGELWDHTLKVSKWKRLIPEGAQINKDIYDKSKLSVNIEQTRRLLLEMRRAELIHWISILPVWLFVKAPRYIKMINIAYVTFSHLPVIVAQRYNRPRIERLIRIIEKRGK</sequence>
<evidence type="ECO:0000256" key="4">
    <source>
        <dbReference type="ARBA" id="ARBA00022692"/>
    </source>
</evidence>
<evidence type="ECO:0000313" key="14">
    <source>
        <dbReference type="EMBL" id="NMK54859.1"/>
    </source>
</evidence>
<evidence type="ECO:0000313" key="18">
    <source>
        <dbReference type="Proteomes" id="UP000538955"/>
    </source>
</evidence>
<keyword evidence="18" id="KW-1185">Reference proteome</keyword>
<evidence type="ECO:0000313" key="16">
    <source>
        <dbReference type="EMBL" id="TBW76799.1"/>
    </source>
</evidence>
<accession>A0A7Z8E310</accession>
<dbReference type="GO" id="GO:0016117">
    <property type="term" value="P:carotenoid biosynthetic process"/>
    <property type="evidence" value="ECO:0007669"/>
    <property type="project" value="UniProtKB-KW"/>
</dbReference>
<dbReference type="AlphaFoldDB" id="A0A7Z8E310"/>
<evidence type="ECO:0000256" key="5">
    <source>
        <dbReference type="ARBA" id="ARBA00022729"/>
    </source>
</evidence>
<gene>
    <name evidence="16" type="ORF">EQ811_08000</name>
    <name evidence="15" type="ORF">HHM13_07750</name>
    <name evidence="14" type="ORF">HHM24_09005</name>
</gene>
<evidence type="ECO:0000256" key="2">
    <source>
        <dbReference type="ARBA" id="ARBA00022475"/>
    </source>
</evidence>
<dbReference type="UniPathway" id="UPA00029">
    <property type="reaction ID" value="UER00560"/>
</dbReference>
<comment type="function">
    <text evidence="13">Catalyzes the acylation of glycosyl-4,4'-diaponeurosporenoate, i.e. the esterification of glucose at the C6'' position with the carboxyl group of the C(15) fatty acid 12-methyltetradecanoic acid, to yield staphyloxanthin. This is the last step in the biosynthesis of this orange pigment, present in most staphylococci strains.</text>
</comment>